<comment type="similarity">
    <text evidence="1">Belongs to the P-Pant transferase superfamily. Gsp/Sfp/HetI/AcpT family.</text>
</comment>
<dbReference type="PANTHER" id="PTHR12215:SF10">
    <property type="entry name" value="L-AMINOADIPATE-SEMIALDEHYDE DEHYDROGENASE-PHOSPHOPANTETHEINYL TRANSFERASE"/>
    <property type="match status" value="1"/>
</dbReference>
<dbReference type="GO" id="GO:0016740">
    <property type="term" value="F:transferase activity"/>
    <property type="evidence" value="ECO:0007669"/>
    <property type="project" value="UniProtKB-KW"/>
</dbReference>
<gene>
    <name evidence="4" type="ORF">EI168_14890</name>
</gene>
<dbReference type="Pfam" id="PF01648">
    <property type="entry name" value="ACPS"/>
    <property type="match status" value="1"/>
</dbReference>
<protein>
    <submittedName>
        <fullName evidence="4">4'-phosphopantetheinyl transferase superfamily protein</fullName>
    </submittedName>
</protein>
<comment type="caution">
    <text evidence="4">The sequence shown here is derived from an EMBL/GenBank/DDBJ whole genome shotgun (WGS) entry which is preliminary data.</text>
</comment>
<dbReference type="PANTHER" id="PTHR12215">
    <property type="entry name" value="PHOSPHOPANTETHEINE TRANSFERASE"/>
    <property type="match status" value="1"/>
</dbReference>
<evidence type="ECO:0000256" key="2">
    <source>
        <dbReference type="ARBA" id="ARBA00022679"/>
    </source>
</evidence>
<dbReference type="InterPro" id="IPR037143">
    <property type="entry name" value="4-PPantetheinyl_Trfase_dom_sf"/>
</dbReference>
<dbReference type="InterPro" id="IPR008278">
    <property type="entry name" value="4-PPantetheinyl_Trfase_dom"/>
</dbReference>
<feature type="domain" description="4'-phosphopantetheinyl transferase" evidence="3">
    <location>
        <begin position="32"/>
        <end position="102"/>
    </location>
</feature>
<keyword evidence="5" id="KW-1185">Reference proteome</keyword>
<sequence>MLDPSVHHQAPEFSLSHSRAHLAIAVGAAKSSVGVDVESLPLETYVELADTVLAGPEYLIWEAAPADEKATVFLRYWTRKEAYLKFTGQGLVDDLHEIDTSQKIVRVNGLGSGCRVCTLDLAPASLEWASRGVSGRLPSSVIALAGAVPPKALFHFYFQAGSFVRAPALVVC</sequence>
<accession>A0ABR9F4I1</accession>
<dbReference type="SUPFAM" id="SSF56214">
    <property type="entry name" value="4'-phosphopantetheinyl transferase"/>
    <property type="match status" value="1"/>
</dbReference>
<evidence type="ECO:0000313" key="5">
    <source>
        <dbReference type="Proteomes" id="UP001645039"/>
    </source>
</evidence>
<dbReference type="Proteomes" id="UP001645039">
    <property type="component" value="Unassembled WGS sequence"/>
</dbReference>
<proteinExistence type="inferred from homology"/>
<dbReference type="Gene3D" id="3.90.470.20">
    <property type="entry name" value="4'-phosphopantetheinyl transferase domain"/>
    <property type="match status" value="1"/>
</dbReference>
<dbReference type="EMBL" id="RRZD01000016">
    <property type="protein sequence ID" value="MBE0401373.1"/>
    <property type="molecule type" value="Genomic_DNA"/>
</dbReference>
<evidence type="ECO:0000259" key="3">
    <source>
        <dbReference type="Pfam" id="PF01648"/>
    </source>
</evidence>
<dbReference type="InterPro" id="IPR050559">
    <property type="entry name" value="P-Pant_transferase_sf"/>
</dbReference>
<evidence type="ECO:0000256" key="1">
    <source>
        <dbReference type="ARBA" id="ARBA00010990"/>
    </source>
</evidence>
<keyword evidence="2 4" id="KW-0808">Transferase</keyword>
<dbReference type="RefSeq" id="WP_192536193.1">
    <property type="nucleotide sequence ID" value="NZ_CP189764.1"/>
</dbReference>
<organism evidence="4 5">
    <name type="scientific">Halomonas casei</name>
    <dbReference type="NCBI Taxonomy" id="2742613"/>
    <lineage>
        <taxon>Bacteria</taxon>
        <taxon>Pseudomonadati</taxon>
        <taxon>Pseudomonadota</taxon>
        <taxon>Gammaproteobacteria</taxon>
        <taxon>Oceanospirillales</taxon>
        <taxon>Halomonadaceae</taxon>
        <taxon>Halomonas</taxon>
    </lineage>
</organism>
<reference evidence="4 5" key="1">
    <citation type="submission" date="2020-07" db="EMBL/GenBank/DDBJ databases">
        <title>Halophilic bacteria isolated from french cheeses.</title>
        <authorList>
            <person name="Kothe C.I."/>
            <person name="Farah-Kraiem B."/>
            <person name="Renault P."/>
            <person name="Dridi B."/>
        </authorList>
    </citation>
    <scope>NUCLEOTIDE SEQUENCE [LARGE SCALE GENOMIC DNA]</scope>
    <source>
        <strain evidence="4 5">FME1</strain>
    </source>
</reference>
<name>A0ABR9F4I1_9GAMM</name>
<evidence type="ECO:0000313" key="4">
    <source>
        <dbReference type="EMBL" id="MBE0401373.1"/>
    </source>
</evidence>